<keyword evidence="7" id="KW-1185">Reference proteome</keyword>
<dbReference type="Proteomes" id="UP001044222">
    <property type="component" value="Unassembled WGS sequence"/>
</dbReference>
<dbReference type="GO" id="GO:0042073">
    <property type="term" value="P:intraciliary transport"/>
    <property type="evidence" value="ECO:0007669"/>
    <property type="project" value="TreeGrafter"/>
</dbReference>
<name>A0A9D3MCF9_ANGAN</name>
<evidence type="ECO:0000313" key="7">
    <source>
        <dbReference type="Proteomes" id="UP001044222"/>
    </source>
</evidence>
<dbReference type="EMBL" id="JAFIRN010000006">
    <property type="protein sequence ID" value="KAG5846451.1"/>
    <property type="molecule type" value="Genomic_DNA"/>
</dbReference>
<feature type="region of interest" description="Disordered" evidence="4">
    <location>
        <begin position="86"/>
        <end position="433"/>
    </location>
</feature>
<dbReference type="InterPro" id="IPR028933">
    <property type="entry name" value="Lebercilin_dom"/>
</dbReference>
<evidence type="ECO:0000256" key="3">
    <source>
        <dbReference type="SAM" id="Coils"/>
    </source>
</evidence>
<feature type="compositionally biased region" description="Basic and acidic residues" evidence="4">
    <location>
        <begin position="156"/>
        <end position="185"/>
    </location>
</feature>
<feature type="compositionally biased region" description="Basic and acidic residues" evidence="4">
    <location>
        <begin position="90"/>
        <end position="103"/>
    </location>
</feature>
<evidence type="ECO:0000259" key="5">
    <source>
        <dbReference type="Pfam" id="PF15619"/>
    </source>
</evidence>
<gene>
    <name evidence="6" type="ORF">ANANG_G00115100</name>
</gene>
<evidence type="ECO:0000256" key="4">
    <source>
        <dbReference type="SAM" id="MobiDB-lite"/>
    </source>
</evidence>
<feature type="compositionally biased region" description="Basic and acidic residues" evidence="4">
    <location>
        <begin position="370"/>
        <end position="388"/>
    </location>
</feature>
<dbReference type="PANTHER" id="PTHR16650:SF10">
    <property type="entry name" value="LEBERCILIN"/>
    <property type="match status" value="1"/>
</dbReference>
<accession>A0A9D3MCF9</accession>
<reference evidence="6" key="1">
    <citation type="submission" date="2021-01" db="EMBL/GenBank/DDBJ databases">
        <title>A chromosome-scale assembly of European eel, Anguilla anguilla.</title>
        <authorList>
            <person name="Henkel C."/>
            <person name="Jong-Raadsen S.A."/>
            <person name="Dufour S."/>
            <person name="Weltzien F.-A."/>
            <person name="Palstra A.P."/>
            <person name="Pelster B."/>
            <person name="Spaink H.P."/>
            <person name="Van Den Thillart G.E."/>
            <person name="Jansen H."/>
            <person name="Zahm M."/>
            <person name="Klopp C."/>
            <person name="Cedric C."/>
            <person name="Louis A."/>
            <person name="Berthelot C."/>
            <person name="Parey E."/>
            <person name="Roest Crollius H."/>
            <person name="Montfort J."/>
            <person name="Robinson-Rechavi M."/>
            <person name="Bucao C."/>
            <person name="Bouchez O."/>
            <person name="Gislard M."/>
            <person name="Lluch J."/>
            <person name="Milhes M."/>
            <person name="Lampietro C."/>
            <person name="Lopez Roques C."/>
            <person name="Donnadieu C."/>
            <person name="Braasch I."/>
            <person name="Desvignes T."/>
            <person name="Postlethwait J."/>
            <person name="Bobe J."/>
            <person name="Guiguen Y."/>
            <person name="Dirks R."/>
        </authorList>
    </citation>
    <scope>NUCLEOTIDE SEQUENCE</scope>
    <source>
        <strain evidence="6">Tag_6206</strain>
        <tissue evidence="6">Liver</tissue>
    </source>
</reference>
<feature type="compositionally biased region" description="Basic and acidic residues" evidence="4">
    <location>
        <begin position="347"/>
        <end position="357"/>
    </location>
</feature>
<organism evidence="6 7">
    <name type="scientific">Anguilla anguilla</name>
    <name type="common">European freshwater eel</name>
    <name type="synonym">Muraena anguilla</name>
    <dbReference type="NCBI Taxonomy" id="7936"/>
    <lineage>
        <taxon>Eukaryota</taxon>
        <taxon>Metazoa</taxon>
        <taxon>Chordata</taxon>
        <taxon>Craniata</taxon>
        <taxon>Vertebrata</taxon>
        <taxon>Euteleostomi</taxon>
        <taxon>Actinopterygii</taxon>
        <taxon>Neopterygii</taxon>
        <taxon>Teleostei</taxon>
        <taxon>Anguilliformes</taxon>
        <taxon>Anguillidae</taxon>
        <taxon>Anguilla</taxon>
    </lineage>
</organism>
<feature type="compositionally biased region" description="Basic and acidic residues" evidence="4">
    <location>
        <begin position="245"/>
        <end position="270"/>
    </location>
</feature>
<feature type="coiled-coil region" evidence="3">
    <location>
        <begin position="47"/>
        <end position="81"/>
    </location>
</feature>
<keyword evidence="2 3" id="KW-0175">Coiled coil</keyword>
<evidence type="ECO:0000256" key="2">
    <source>
        <dbReference type="ARBA" id="ARBA00023054"/>
    </source>
</evidence>
<comment type="similarity">
    <text evidence="1">Belongs to the LCA5 family.</text>
</comment>
<feature type="compositionally biased region" description="Low complexity" evidence="4">
    <location>
        <begin position="317"/>
        <end position="346"/>
    </location>
</feature>
<protein>
    <recommendedName>
        <fullName evidence="5">Lebercilin domain-containing protein</fullName>
    </recommendedName>
</protein>
<sequence length="482" mass="53318">MPGWCVSEGRVSDGANTRLLIPRELERNMELSTGSFQRQVTAERRKTHEVQEEVRILREELERLTQKLKEKERELNTRNIYANRMMKGTPRKDTDSGVKRKGEAPALPASRDRGFLQVLQQRGADGGTPGAPGLPHAPAVADAPEHPRDGGYFSLKEQREDERALGVTEDERRSAERERERERGGKRQGLQARPELLEEEEEIKDGGCGLKEEGRSGRSPGLFQVQRDPEEKEEEKSRPANRNPSPEEQRRKEQLLARMREIDREARRSGVAESEAAGSRRRRAQKPAPLRPVFPEPVENLHRASRPRTAPPPRGGPPTRAAGASTPRAPWTTCPSAATRPPSASPRDGRASRRSGAEAEAGPGRGRARGGAEEKPREEPDLTKEKKSNLMQQLFGSAANGNGNGNGEASRMEVLSPPAARKAAHPNGGPFPWEAAKKREGLYSFEETPPARRGKSLLQVAESRPAVRAIGSFDEDIEEVTL</sequence>
<evidence type="ECO:0000313" key="6">
    <source>
        <dbReference type="EMBL" id="KAG5846451.1"/>
    </source>
</evidence>
<evidence type="ECO:0000256" key="1">
    <source>
        <dbReference type="ARBA" id="ARBA00010229"/>
    </source>
</evidence>
<dbReference type="InterPro" id="IPR026188">
    <property type="entry name" value="Lebercilin-like"/>
</dbReference>
<feature type="compositionally biased region" description="Basic and acidic residues" evidence="4">
    <location>
        <begin position="227"/>
        <end position="238"/>
    </location>
</feature>
<dbReference type="AlphaFoldDB" id="A0A9D3MCF9"/>
<proteinExistence type="inferred from homology"/>
<dbReference type="GO" id="GO:0005930">
    <property type="term" value="C:axoneme"/>
    <property type="evidence" value="ECO:0007669"/>
    <property type="project" value="TreeGrafter"/>
</dbReference>
<dbReference type="PANTHER" id="PTHR16650">
    <property type="entry name" value="C21ORF13-RELATED"/>
    <property type="match status" value="1"/>
</dbReference>
<comment type="caution">
    <text evidence="6">The sequence shown here is derived from an EMBL/GenBank/DDBJ whole genome shotgun (WGS) entry which is preliminary data.</text>
</comment>
<dbReference type="Pfam" id="PF15619">
    <property type="entry name" value="Lebercilin"/>
    <property type="match status" value="1"/>
</dbReference>
<feature type="domain" description="Lebercilin" evidence="5">
    <location>
        <begin position="24"/>
        <end position="75"/>
    </location>
</feature>